<feature type="transmembrane region" description="Helical" evidence="1">
    <location>
        <begin position="21"/>
        <end position="42"/>
    </location>
</feature>
<keyword evidence="1" id="KW-1133">Transmembrane helix</keyword>
<evidence type="ECO:0000313" key="3">
    <source>
        <dbReference type="Proteomes" id="UP000184513"/>
    </source>
</evidence>
<dbReference type="Proteomes" id="UP000184513">
    <property type="component" value="Unassembled WGS sequence"/>
</dbReference>
<gene>
    <name evidence="2" type="ORF">SAMN04488057_101388</name>
</gene>
<dbReference type="EMBL" id="FRCY01000001">
    <property type="protein sequence ID" value="SHM41781.1"/>
    <property type="molecule type" value="Genomic_DNA"/>
</dbReference>
<organism evidence="2 3">
    <name type="scientific">Cyclobacterium lianum</name>
    <dbReference type="NCBI Taxonomy" id="388280"/>
    <lineage>
        <taxon>Bacteria</taxon>
        <taxon>Pseudomonadati</taxon>
        <taxon>Bacteroidota</taxon>
        <taxon>Cytophagia</taxon>
        <taxon>Cytophagales</taxon>
        <taxon>Cyclobacteriaceae</taxon>
        <taxon>Cyclobacterium</taxon>
    </lineage>
</organism>
<sequence>MVINEIICIFGFRILMPEKAILRLIIFGSEFMGRSIGFYHLIISKTVSMLLDSREVI</sequence>
<keyword evidence="1" id="KW-0812">Transmembrane</keyword>
<proteinExistence type="predicted"/>
<protein>
    <submittedName>
        <fullName evidence="2">Uncharacterized protein</fullName>
    </submittedName>
</protein>
<keyword evidence="1" id="KW-0472">Membrane</keyword>
<accession>A0A1M7IM54</accession>
<name>A0A1M7IM54_9BACT</name>
<reference evidence="2 3" key="1">
    <citation type="submission" date="2016-11" db="EMBL/GenBank/DDBJ databases">
        <authorList>
            <person name="Jaros S."/>
            <person name="Januszkiewicz K."/>
            <person name="Wedrychowicz H."/>
        </authorList>
    </citation>
    <scope>NUCLEOTIDE SEQUENCE [LARGE SCALE GENOMIC DNA]</scope>
    <source>
        <strain evidence="2 3">CGMCC 1.6102</strain>
    </source>
</reference>
<dbReference type="AlphaFoldDB" id="A0A1M7IM54"/>
<evidence type="ECO:0000256" key="1">
    <source>
        <dbReference type="SAM" id="Phobius"/>
    </source>
</evidence>
<evidence type="ECO:0000313" key="2">
    <source>
        <dbReference type="EMBL" id="SHM41781.1"/>
    </source>
</evidence>
<keyword evidence="3" id="KW-1185">Reference proteome</keyword>